<reference evidence="1 2" key="1">
    <citation type="submission" date="2014-10" db="EMBL/GenBank/DDBJ databases">
        <title>Draft genome of the hookworm Ancylostoma caninum.</title>
        <authorList>
            <person name="Mitreva M."/>
        </authorList>
    </citation>
    <scope>NUCLEOTIDE SEQUENCE [LARGE SCALE GENOMIC DNA]</scope>
    <source>
        <strain evidence="1 2">Baltimore</strain>
    </source>
</reference>
<comment type="caution">
    <text evidence="1">The sequence shown here is derived from an EMBL/GenBank/DDBJ whole genome shotgun (WGS) entry which is preliminary data.</text>
</comment>
<sequence>MGLTYDPNVFHRKKTVSKAKCYTPNALVPTELLQIRVVILEKPSRTIVRSKIEFELPSDFPLDYILDAVEEKILFGQTVPIFWEVLLFPPSPKFLIEKTWTNVKN</sequence>
<evidence type="ECO:0000313" key="2">
    <source>
        <dbReference type="Proteomes" id="UP000252519"/>
    </source>
</evidence>
<keyword evidence="2" id="KW-1185">Reference proteome</keyword>
<dbReference type="OrthoDB" id="10608540at2759"/>
<proteinExistence type="predicted"/>
<evidence type="ECO:0000313" key="1">
    <source>
        <dbReference type="EMBL" id="RCN27418.1"/>
    </source>
</evidence>
<name>A0A368F755_ANCCA</name>
<dbReference type="Proteomes" id="UP000252519">
    <property type="component" value="Unassembled WGS sequence"/>
</dbReference>
<dbReference type="EMBL" id="JOJR01004185">
    <property type="protein sequence ID" value="RCN27418.1"/>
    <property type="molecule type" value="Genomic_DNA"/>
</dbReference>
<dbReference type="AlphaFoldDB" id="A0A368F755"/>
<organism evidence="1 2">
    <name type="scientific">Ancylostoma caninum</name>
    <name type="common">Dog hookworm</name>
    <dbReference type="NCBI Taxonomy" id="29170"/>
    <lineage>
        <taxon>Eukaryota</taxon>
        <taxon>Metazoa</taxon>
        <taxon>Ecdysozoa</taxon>
        <taxon>Nematoda</taxon>
        <taxon>Chromadorea</taxon>
        <taxon>Rhabditida</taxon>
        <taxon>Rhabditina</taxon>
        <taxon>Rhabditomorpha</taxon>
        <taxon>Strongyloidea</taxon>
        <taxon>Ancylostomatidae</taxon>
        <taxon>Ancylostomatinae</taxon>
        <taxon>Ancylostoma</taxon>
    </lineage>
</organism>
<protein>
    <submittedName>
        <fullName evidence="1">Uncharacterized protein</fullName>
    </submittedName>
</protein>
<accession>A0A368F755</accession>
<gene>
    <name evidence="1" type="ORF">ANCCAN_26848</name>
</gene>